<evidence type="ECO:0000313" key="1">
    <source>
        <dbReference type="EMBL" id="OCR31382.1"/>
    </source>
</evidence>
<sequence>MNTETRSANIENDMWISRSLCFYHDFLFILNRFLLIFL</sequence>
<reference evidence="1 2" key="1">
    <citation type="journal article" date="2016" name="PLoS ONE">
        <title>Genomic Diversity of Enterotoxigenic Strains of Bacteroides fragilis.</title>
        <authorList>
            <person name="Pierce J.V."/>
            <person name="Bernstein H.D."/>
        </authorList>
    </citation>
    <scope>NUCLEOTIDE SEQUENCE [LARGE SCALE GENOMIC DNA]</scope>
    <source>
        <strain evidence="1 2">20793-3</strain>
    </source>
</reference>
<dbReference type="EMBL" id="LIDT01000024">
    <property type="protein sequence ID" value="OCR31382.1"/>
    <property type="molecule type" value="Genomic_DNA"/>
</dbReference>
<name>A0A853PU65_BACFG</name>
<gene>
    <name evidence="1" type="ORF">AC094_21540</name>
</gene>
<accession>A0A853PU65</accession>
<organism evidence="1 2">
    <name type="scientific">Bacteroides fragilis</name>
    <dbReference type="NCBI Taxonomy" id="817"/>
    <lineage>
        <taxon>Bacteria</taxon>
        <taxon>Pseudomonadati</taxon>
        <taxon>Bacteroidota</taxon>
        <taxon>Bacteroidia</taxon>
        <taxon>Bacteroidales</taxon>
        <taxon>Bacteroidaceae</taxon>
        <taxon>Bacteroides</taxon>
    </lineage>
</organism>
<dbReference type="Proteomes" id="UP000093197">
    <property type="component" value="Unassembled WGS sequence"/>
</dbReference>
<protein>
    <submittedName>
        <fullName evidence="1">Uncharacterized protein</fullName>
    </submittedName>
</protein>
<proteinExistence type="predicted"/>
<dbReference type="AlphaFoldDB" id="A0A853PU65"/>
<comment type="caution">
    <text evidence="1">The sequence shown here is derived from an EMBL/GenBank/DDBJ whole genome shotgun (WGS) entry which is preliminary data.</text>
</comment>
<evidence type="ECO:0000313" key="2">
    <source>
        <dbReference type="Proteomes" id="UP000093197"/>
    </source>
</evidence>